<feature type="signal peptide" evidence="19">
    <location>
        <begin position="1"/>
        <end position="22"/>
    </location>
</feature>
<evidence type="ECO:0000256" key="10">
    <source>
        <dbReference type="ARBA" id="ARBA00022989"/>
    </source>
</evidence>
<dbReference type="PANTHER" id="PTHR27002:SF900">
    <property type="entry name" value="S-LOCUS LECTIN KINASE FAMILY PROTEIN"/>
    <property type="match status" value="1"/>
</dbReference>
<dbReference type="Pfam" id="PF11883">
    <property type="entry name" value="DUF3403"/>
    <property type="match status" value="1"/>
</dbReference>
<comment type="catalytic activity">
    <reaction evidence="15 16">
        <text>L-seryl-[protein] + ATP = O-phospho-L-seryl-[protein] + ADP + H(+)</text>
        <dbReference type="Rhea" id="RHEA:17989"/>
        <dbReference type="Rhea" id="RHEA-COMP:9863"/>
        <dbReference type="Rhea" id="RHEA-COMP:11604"/>
        <dbReference type="ChEBI" id="CHEBI:15378"/>
        <dbReference type="ChEBI" id="CHEBI:29999"/>
        <dbReference type="ChEBI" id="CHEBI:30616"/>
        <dbReference type="ChEBI" id="CHEBI:83421"/>
        <dbReference type="ChEBI" id="CHEBI:456216"/>
        <dbReference type="EC" id="2.7.11.1"/>
    </reaction>
</comment>
<evidence type="ECO:0000256" key="7">
    <source>
        <dbReference type="ARBA" id="ARBA00022741"/>
    </source>
</evidence>
<dbReference type="FunFam" id="1.10.510.10:FF:000060">
    <property type="entry name" value="G-type lectin S-receptor-like serine/threonine-protein kinase"/>
    <property type="match status" value="1"/>
</dbReference>
<evidence type="ECO:0000256" key="16">
    <source>
        <dbReference type="PIRNR" id="PIRNR000641"/>
    </source>
</evidence>
<evidence type="ECO:0000259" key="22">
    <source>
        <dbReference type="PROSITE" id="PS50948"/>
    </source>
</evidence>
<evidence type="ECO:0000313" key="23">
    <source>
        <dbReference type="EMBL" id="GMN61938.1"/>
    </source>
</evidence>
<keyword evidence="5 18" id="KW-0812">Transmembrane</keyword>
<keyword evidence="13" id="KW-0325">Glycoprotein</keyword>
<comment type="catalytic activity">
    <reaction evidence="14 16">
        <text>L-threonyl-[protein] + ATP = O-phospho-L-threonyl-[protein] + ADP + H(+)</text>
        <dbReference type="Rhea" id="RHEA:46608"/>
        <dbReference type="Rhea" id="RHEA-COMP:11060"/>
        <dbReference type="Rhea" id="RHEA-COMP:11605"/>
        <dbReference type="ChEBI" id="CHEBI:15378"/>
        <dbReference type="ChEBI" id="CHEBI:30013"/>
        <dbReference type="ChEBI" id="CHEBI:30616"/>
        <dbReference type="ChEBI" id="CHEBI:61977"/>
        <dbReference type="ChEBI" id="CHEBI:456216"/>
        <dbReference type="EC" id="2.7.11.1"/>
    </reaction>
</comment>
<dbReference type="SUPFAM" id="SSF56112">
    <property type="entry name" value="Protein kinase-like (PK-like)"/>
    <property type="match status" value="1"/>
</dbReference>
<comment type="similarity">
    <text evidence="16">Belongs to the protein kinase superfamily. Ser/Thr protein kinase family.</text>
</comment>
<dbReference type="InterPro" id="IPR000858">
    <property type="entry name" value="S_locus_glycoprot_dom"/>
</dbReference>
<dbReference type="PANTHER" id="PTHR27002">
    <property type="entry name" value="RECEPTOR-LIKE SERINE/THREONINE-PROTEIN KINASE SD1-8"/>
    <property type="match status" value="1"/>
</dbReference>
<dbReference type="InterPro" id="IPR036426">
    <property type="entry name" value="Bulb-type_lectin_dom_sf"/>
</dbReference>
<dbReference type="SMART" id="SM00473">
    <property type="entry name" value="PAN_AP"/>
    <property type="match status" value="1"/>
</dbReference>
<keyword evidence="12" id="KW-1015">Disulfide bond</keyword>
<comment type="caution">
    <text evidence="23">The sequence shown here is derived from an EMBL/GenBank/DDBJ whole genome shotgun (WGS) entry which is preliminary data.</text>
</comment>
<evidence type="ECO:0000256" key="1">
    <source>
        <dbReference type="ARBA" id="ARBA00004251"/>
    </source>
</evidence>
<dbReference type="InterPro" id="IPR001480">
    <property type="entry name" value="Bulb-type_lectin_dom"/>
</dbReference>
<dbReference type="EMBL" id="BTGU01000120">
    <property type="protein sequence ID" value="GMN61938.1"/>
    <property type="molecule type" value="Genomic_DNA"/>
</dbReference>
<dbReference type="InterPro" id="IPR001245">
    <property type="entry name" value="Ser-Thr/Tyr_kinase_cat_dom"/>
</dbReference>
<dbReference type="Gene3D" id="2.90.10.10">
    <property type="entry name" value="Bulb-type lectin domain"/>
    <property type="match status" value="1"/>
</dbReference>
<feature type="domain" description="Apple" evidence="22">
    <location>
        <begin position="344"/>
        <end position="425"/>
    </location>
</feature>
<dbReference type="PROSITE" id="PS50927">
    <property type="entry name" value="BULB_LECTIN"/>
    <property type="match status" value="1"/>
</dbReference>
<keyword evidence="8 16" id="KW-0418">Kinase</keyword>
<organism evidence="23 24">
    <name type="scientific">Ficus carica</name>
    <name type="common">Common fig</name>
    <dbReference type="NCBI Taxonomy" id="3494"/>
    <lineage>
        <taxon>Eukaryota</taxon>
        <taxon>Viridiplantae</taxon>
        <taxon>Streptophyta</taxon>
        <taxon>Embryophyta</taxon>
        <taxon>Tracheophyta</taxon>
        <taxon>Spermatophyta</taxon>
        <taxon>Magnoliopsida</taxon>
        <taxon>eudicotyledons</taxon>
        <taxon>Gunneridae</taxon>
        <taxon>Pentapetalae</taxon>
        <taxon>rosids</taxon>
        <taxon>fabids</taxon>
        <taxon>Rosales</taxon>
        <taxon>Moraceae</taxon>
        <taxon>Ficeae</taxon>
        <taxon>Ficus</taxon>
    </lineage>
</organism>
<evidence type="ECO:0000256" key="2">
    <source>
        <dbReference type="ARBA" id="ARBA00022475"/>
    </source>
</evidence>
<comment type="subcellular location">
    <subcellularLocation>
        <location evidence="1">Cell membrane</location>
        <topology evidence="1">Single-pass type I membrane protein</topology>
    </subcellularLocation>
</comment>
<dbReference type="InterPro" id="IPR021820">
    <property type="entry name" value="S-locus_recpt_kinase_C"/>
</dbReference>
<evidence type="ECO:0000256" key="3">
    <source>
        <dbReference type="ARBA" id="ARBA00022527"/>
    </source>
</evidence>
<dbReference type="InterPro" id="IPR008271">
    <property type="entry name" value="Ser/Thr_kinase_AS"/>
</dbReference>
<keyword evidence="6 19" id="KW-0732">Signal</keyword>
<evidence type="ECO:0000256" key="8">
    <source>
        <dbReference type="ARBA" id="ARBA00022777"/>
    </source>
</evidence>
<evidence type="ECO:0000256" key="6">
    <source>
        <dbReference type="ARBA" id="ARBA00022729"/>
    </source>
</evidence>
<dbReference type="SMART" id="SM00220">
    <property type="entry name" value="S_TKc"/>
    <property type="match status" value="1"/>
</dbReference>
<dbReference type="Gene3D" id="1.10.510.10">
    <property type="entry name" value="Transferase(Phosphotransferase) domain 1"/>
    <property type="match status" value="1"/>
</dbReference>
<gene>
    <name evidence="23" type="ORF">TIFTF001_031020</name>
</gene>
<dbReference type="CDD" id="cd00028">
    <property type="entry name" value="B_lectin"/>
    <property type="match status" value="1"/>
</dbReference>
<dbReference type="Gene3D" id="3.50.4.10">
    <property type="entry name" value="Hepatocyte Growth Factor"/>
    <property type="match status" value="1"/>
</dbReference>
<protein>
    <recommendedName>
        <fullName evidence="16">Receptor-like serine/threonine-protein kinase</fullName>
        <ecNumber evidence="16">2.7.11.1</ecNumber>
    </recommendedName>
</protein>
<keyword evidence="10 18" id="KW-1133">Transmembrane helix</keyword>
<feature type="region of interest" description="Disordered" evidence="17">
    <location>
        <begin position="780"/>
        <end position="803"/>
    </location>
</feature>
<dbReference type="CDD" id="cd14066">
    <property type="entry name" value="STKc_IRAK"/>
    <property type="match status" value="1"/>
</dbReference>
<evidence type="ECO:0000259" key="20">
    <source>
        <dbReference type="PROSITE" id="PS50011"/>
    </source>
</evidence>
<dbReference type="PROSITE" id="PS00108">
    <property type="entry name" value="PROTEIN_KINASE_ST"/>
    <property type="match status" value="1"/>
</dbReference>
<keyword evidence="7 16" id="KW-0547">Nucleotide-binding</keyword>
<keyword evidence="24" id="KW-1185">Reference proteome</keyword>
<keyword evidence="2" id="KW-1003">Cell membrane</keyword>
<feature type="chain" id="PRO_5041688616" description="Receptor-like serine/threonine-protein kinase" evidence="19">
    <location>
        <begin position="23"/>
        <end position="819"/>
    </location>
</feature>
<dbReference type="FunFam" id="2.90.10.10:FF:000001">
    <property type="entry name" value="G-type lectin S-receptor-like serine/threonine-protein kinase"/>
    <property type="match status" value="1"/>
</dbReference>
<dbReference type="AlphaFoldDB" id="A0AA88J0G7"/>
<evidence type="ECO:0000256" key="14">
    <source>
        <dbReference type="ARBA" id="ARBA00047899"/>
    </source>
</evidence>
<dbReference type="InterPro" id="IPR011009">
    <property type="entry name" value="Kinase-like_dom_sf"/>
</dbReference>
<dbReference type="PROSITE" id="PS50948">
    <property type="entry name" value="PAN"/>
    <property type="match status" value="1"/>
</dbReference>
<dbReference type="GO" id="GO:0048544">
    <property type="term" value="P:recognition of pollen"/>
    <property type="evidence" value="ECO:0007669"/>
    <property type="project" value="InterPro"/>
</dbReference>
<evidence type="ECO:0000256" key="17">
    <source>
        <dbReference type="SAM" id="MobiDB-lite"/>
    </source>
</evidence>
<dbReference type="CDD" id="cd01098">
    <property type="entry name" value="PAN_AP_plant"/>
    <property type="match status" value="1"/>
</dbReference>
<accession>A0AA88J0G7</accession>
<dbReference type="EC" id="2.7.11.1" evidence="16"/>
<dbReference type="PIRSF" id="PIRSF000641">
    <property type="entry name" value="SRK"/>
    <property type="match status" value="1"/>
</dbReference>
<feature type="domain" description="Protein kinase" evidence="20">
    <location>
        <begin position="500"/>
        <end position="778"/>
    </location>
</feature>
<dbReference type="GO" id="GO:0004674">
    <property type="term" value="F:protein serine/threonine kinase activity"/>
    <property type="evidence" value="ECO:0007669"/>
    <property type="project" value="UniProtKB-KW"/>
</dbReference>
<feature type="transmembrane region" description="Helical" evidence="18">
    <location>
        <begin position="436"/>
        <end position="458"/>
    </location>
</feature>
<dbReference type="FunFam" id="3.30.200.20:FF:000195">
    <property type="entry name" value="G-type lectin S-receptor-like serine/threonine-protein kinase"/>
    <property type="match status" value="1"/>
</dbReference>
<reference evidence="23" key="1">
    <citation type="submission" date="2023-07" db="EMBL/GenBank/DDBJ databases">
        <title>draft genome sequence of fig (Ficus carica).</title>
        <authorList>
            <person name="Takahashi T."/>
            <person name="Nishimura K."/>
        </authorList>
    </citation>
    <scope>NUCLEOTIDE SEQUENCE</scope>
</reference>
<dbReference type="Pfam" id="PF07714">
    <property type="entry name" value="PK_Tyr_Ser-Thr"/>
    <property type="match status" value="1"/>
</dbReference>
<dbReference type="GO" id="GO:0005886">
    <property type="term" value="C:plasma membrane"/>
    <property type="evidence" value="ECO:0007669"/>
    <property type="project" value="UniProtKB-SubCell"/>
</dbReference>
<dbReference type="Gene3D" id="3.30.200.20">
    <property type="entry name" value="Phosphorylase Kinase, domain 1"/>
    <property type="match status" value="1"/>
</dbReference>
<dbReference type="SUPFAM" id="SSF51110">
    <property type="entry name" value="alpha-D-mannose-specific plant lectins"/>
    <property type="match status" value="1"/>
</dbReference>
<evidence type="ECO:0000256" key="12">
    <source>
        <dbReference type="ARBA" id="ARBA00023157"/>
    </source>
</evidence>
<feature type="domain" description="Bulb-type lectin" evidence="21">
    <location>
        <begin position="24"/>
        <end position="148"/>
    </location>
</feature>
<evidence type="ECO:0000256" key="5">
    <source>
        <dbReference type="ARBA" id="ARBA00022692"/>
    </source>
</evidence>
<keyword evidence="4 16" id="KW-0808">Transferase</keyword>
<dbReference type="InterPro" id="IPR024171">
    <property type="entry name" value="SRK-like_kinase"/>
</dbReference>
<keyword evidence="11 18" id="KW-0472">Membrane</keyword>
<dbReference type="Pfam" id="PF08276">
    <property type="entry name" value="PAN_2"/>
    <property type="match status" value="1"/>
</dbReference>
<evidence type="ECO:0000256" key="18">
    <source>
        <dbReference type="SAM" id="Phobius"/>
    </source>
</evidence>
<keyword evidence="9 16" id="KW-0067">ATP-binding</keyword>
<dbReference type="GO" id="GO:0005524">
    <property type="term" value="F:ATP binding"/>
    <property type="evidence" value="ECO:0007669"/>
    <property type="project" value="UniProtKB-KW"/>
</dbReference>
<dbReference type="Pfam" id="PF00954">
    <property type="entry name" value="S_locus_glycop"/>
    <property type="match status" value="1"/>
</dbReference>
<evidence type="ECO:0000256" key="11">
    <source>
        <dbReference type="ARBA" id="ARBA00023136"/>
    </source>
</evidence>
<dbReference type="PROSITE" id="PS50011">
    <property type="entry name" value="PROTEIN_KINASE_DOM"/>
    <property type="match status" value="1"/>
</dbReference>
<evidence type="ECO:0000256" key="9">
    <source>
        <dbReference type="ARBA" id="ARBA00022840"/>
    </source>
</evidence>
<evidence type="ECO:0000256" key="4">
    <source>
        <dbReference type="ARBA" id="ARBA00022679"/>
    </source>
</evidence>
<keyword evidence="3 16" id="KW-0723">Serine/threonine-protein kinase</keyword>
<dbReference type="InterPro" id="IPR000719">
    <property type="entry name" value="Prot_kinase_dom"/>
</dbReference>
<dbReference type="SMART" id="SM00108">
    <property type="entry name" value="B_lectin"/>
    <property type="match status" value="1"/>
</dbReference>
<dbReference type="Pfam" id="PF01453">
    <property type="entry name" value="B_lectin"/>
    <property type="match status" value="1"/>
</dbReference>
<dbReference type="InterPro" id="IPR003609">
    <property type="entry name" value="Pan_app"/>
</dbReference>
<evidence type="ECO:0000256" key="19">
    <source>
        <dbReference type="SAM" id="SignalP"/>
    </source>
</evidence>
<evidence type="ECO:0000256" key="13">
    <source>
        <dbReference type="ARBA" id="ARBA00023180"/>
    </source>
</evidence>
<sequence>MEKISFMFISALLLCYFTETFSALDAISQYESIADNGTSLVSKGGVFELGYFSPGSSKNRYLGIWYQKIPVQTVVWVANRINPINDSSGVLSFNSTTGEFILLSHGNKTVVWSTNSTGVDRSPVLQLLDSGNLVLRDDKDENIGNYLWQSFDYPCDTLLPGMKLGWDLKTGLNRRLSAWNSPDDPSPGNFTWEMELHAYPEPVMWNGTKEFLRSGPWNGLQYSGKPTKSLPLLKYSFFANEDEVYLTILLVNESVIGRMVLNQTIFHRQSLIWSASSQNWTIYAAFPRDQCDTYNLCGGNGYCSLSATPVCQCLDKHFRPKLLANWTSNDWSNGCERKKALTSCQNNDGFAKYEGLKLPDTTRTWVNNGMNLKECRAKCLSNCSFMAYANTDVRDGGKGCAIWFGDLLDIKQIPGGGQDLYIRVSASELGAKIKKWKIGLVVLAAVFAILGMLLVYYFTCNKKRKFQDNIGKIDRDNEEQEDLELPLFDLPTMAAATNNFSLDNKLGEGGFGPVYRGRLIDGQEIAVKRLSRSSGQGLKEFKNEVNFIAKLQHRNLVRLLGCCIEGEEKLLVYEFMPNKSLDFFIFDETRRKLLDWSKRFNIICGIARGLLYLHQDSRLRIVHRDLKASNVLLDSEMNPKISDFGLARTFGGDETEGNTRRVVGTYGYMAPEYAIEGQFSIKSDVFSFGIILLEIVSGKRSKGFYHMKHNLNLIGNAWKMWREGRPLELMDECIGNNSCTVSEVLRCIHIGLLCVQQRPEDRPTMSSVVQMLGSETALPEPAQPGFVTAEKNPHDQYSVSSTQELPSVNEVTITLLQAR</sequence>
<name>A0AA88J0G7_FICCA</name>
<evidence type="ECO:0000313" key="24">
    <source>
        <dbReference type="Proteomes" id="UP001187192"/>
    </source>
</evidence>
<evidence type="ECO:0000256" key="15">
    <source>
        <dbReference type="ARBA" id="ARBA00048679"/>
    </source>
</evidence>
<evidence type="ECO:0000259" key="21">
    <source>
        <dbReference type="PROSITE" id="PS50927"/>
    </source>
</evidence>
<proteinExistence type="inferred from homology"/>
<dbReference type="Proteomes" id="UP001187192">
    <property type="component" value="Unassembled WGS sequence"/>
</dbReference>